<evidence type="ECO:0000313" key="8">
    <source>
        <dbReference type="EMBL" id="RKQ20117.1"/>
    </source>
</evidence>
<dbReference type="Proteomes" id="UP000272238">
    <property type="component" value="Unassembled WGS sequence"/>
</dbReference>
<dbReference type="RefSeq" id="WP_121212770.1">
    <property type="nucleotide sequence ID" value="NZ_RBZN01000001.1"/>
</dbReference>
<keyword evidence="2" id="KW-0813">Transport</keyword>
<keyword evidence="3" id="KW-0285">Flavoprotein</keyword>
<keyword evidence="4 6" id="KW-0274">FAD</keyword>
<evidence type="ECO:0000259" key="7">
    <source>
        <dbReference type="SMART" id="SM00893"/>
    </source>
</evidence>
<feature type="binding site" evidence="6">
    <location>
        <begin position="236"/>
        <end position="237"/>
    </location>
    <ligand>
        <name>FAD</name>
        <dbReference type="ChEBI" id="CHEBI:57692"/>
    </ligand>
</feature>
<keyword evidence="5" id="KW-0249">Electron transport</keyword>
<dbReference type="PIRSF" id="PIRSF000089">
    <property type="entry name" value="Electra_flavoP_a"/>
    <property type="match status" value="1"/>
</dbReference>
<feature type="binding site" evidence="6">
    <location>
        <position position="211"/>
    </location>
    <ligand>
        <name>FAD</name>
        <dbReference type="ChEBI" id="CHEBI:57692"/>
    </ligand>
</feature>
<dbReference type="EMBL" id="RBZN01000001">
    <property type="protein sequence ID" value="RKQ20117.1"/>
    <property type="molecule type" value="Genomic_DNA"/>
</dbReference>
<feature type="domain" description="Electron transfer flavoprotein alpha/beta-subunit N-terminal" evidence="7">
    <location>
        <begin position="5"/>
        <end position="190"/>
    </location>
</feature>
<feature type="binding site" evidence="6">
    <location>
        <begin position="267"/>
        <end position="274"/>
    </location>
    <ligand>
        <name>FAD</name>
        <dbReference type="ChEBI" id="CHEBI:57692"/>
    </ligand>
</feature>
<dbReference type="PANTHER" id="PTHR43153">
    <property type="entry name" value="ELECTRON TRANSFER FLAVOPROTEIN ALPHA"/>
    <property type="match status" value="1"/>
</dbReference>
<evidence type="ECO:0000256" key="3">
    <source>
        <dbReference type="ARBA" id="ARBA00022630"/>
    </source>
</evidence>
<dbReference type="SUPFAM" id="SSF52402">
    <property type="entry name" value="Adenine nucleotide alpha hydrolases-like"/>
    <property type="match status" value="1"/>
</dbReference>
<dbReference type="GO" id="GO:0050660">
    <property type="term" value="F:flavin adenine dinucleotide binding"/>
    <property type="evidence" value="ECO:0007669"/>
    <property type="project" value="InterPro"/>
</dbReference>
<dbReference type="SUPFAM" id="SSF52467">
    <property type="entry name" value="DHS-like NAD/FAD-binding domain"/>
    <property type="match status" value="1"/>
</dbReference>
<proteinExistence type="inferred from homology"/>
<comment type="caution">
    <text evidence="8">The sequence shown here is derived from an EMBL/GenBank/DDBJ whole genome shotgun (WGS) entry which is preliminary data.</text>
</comment>
<dbReference type="InterPro" id="IPR018206">
    <property type="entry name" value="ETF_asu_C_CS"/>
</dbReference>
<dbReference type="OrthoDB" id="9770286at2"/>
<dbReference type="SMART" id="SM00893">
    <property type="entry name" value="ETF"/>
    <property type="match status" value="1"/>
</dbReference>
<dbReference type="FunFam" id="3.40.50.1220:FF:000001">
    <property type="entry name" value="Electron transfer flavoprotein, alpha subunit"/>
    <property type="match status" value="1"/>
</dbReference>
<dbReference type="Gene3D" id="3.40.50.620">
    <property type="entry name" value="HUPs"/>
    <property type="match status" value="1"/>
</dbReference>
<evidence type="ECO:0000256" key="5">
    <source>
        <dbReference type="ARBA" id="ARBA00022982"/>
    </source>
</evidence>
<dbReference type="Gene3D" id="3.40.50.1220">
    <property type="entry name" value="TPP-binding domain"/>
    <property type="match status" value="1"/>
</dbReference>
<evidence type="ECO:0000313" key="9">
    <source>
        <dbReference type="Proteomes" id="UP000272238"/>
    </source>
</evidence>
<feature type="binding site" evidence="6">
    <location>
        <position position="288"/>
    </location>
    <ligand>
        <name>FAD</name>
        <dbReference type="ChEBI" id="CHEBI:57692"/>
    </ligand>
</feature>
<dbReference type="Pfam" id="PF01012">
    <property type="entry name" value="ETF"/>
    <property type="match status" value="1"/>
</dbReference>
<accession>A0A494ZBD3</accession>
<dbReference type="PANTHER" id="PTHR43153:SF1">
    <property type="entry name" value="ELECTRON TRANSFER FLAVOPROTEIN SUBUNIT ALPHA, MITOCHONDRIAL"/>
    <property type="match status" value="1"/>
</dbReference>
<organism evidence="8 9">
    <name type="scientific">Ureibacillus endophyticus</name>
    <dbReference type="NCBI Taxonomy" id="1978490"/>
    <lineage>
        <taxon>Bacteria</taxon>
        <taxon>Bacillati</taxon>
        <taxon>Bacillota</taxon>
        <taxon>Bacilli</taxon>
        <taxon>Bacillales</taxon>
        <taxon>Caryophanaceae</taxon>
        <taxon>Ureibacillus</taxon>
    </lineage>
</organism>
<dbReference type="InterPro" id="IPR001308">
    <property type="entry name" value="ETF_a/FixB"/>
</dbReference>
<evidence type="ECO:0000256" key="4">
    <source>
        <dbReference type="ARBA" id="ARBA00022827"/>
    </source>
</evidence>
<dbReference type="InterPro" id="IPR014730">
    <property type="entry name" value="ETF_a/b_N"/>
</dbReference>
<evidence type="ECO:0000256" key="6">
    <source>
        <dbReference type="PIRSR" id="PIRSR000089-1"/>
    </source>
</evidence>
<name>A0A494ZBD3_9BACL</name>
<comment type="cofactor">
    <cofactor evidence="6">
        <name>FAD</name>
        <dbReference type="ChEBI" id="CHEBI:57692"/>
    </cofactor>
    <text evidence="6">Binds 1 FAD per dimer.</text>
</comment>
<comment type="similarity">
    <text evidence="1">Belongs to the ETF alpha-subunit/FixB family.</text>
</comment>
<protein>
    <submittedName>
        <fullName evidence="8">Electron transfer flavoprotein subunit alpha/FixB family protein</fullName>
    </submittedName>
</protein>
<dbReference type="InterPro" id="IPR014729">
    <property type="entry name" value="Rossmann-like_a/b/a_fold"/>
</dbReference>
<dbReference type="GO" id="GO:0009055">
    <property type="term" value="F:electron transfer activity"/>
    <property type="evidence" value="ECO:0007669"/>
    <property type="project" value="InterPro"/>
</dbReference>
<dbReference type="InterPro" id="IPR033947">
    <property type="entry name" value="ETF_alpha_N"/>
</dbReference>
<dbReference type="PROSITE" id="PS00696">
    <property type="entry name" value="ETF_ALPHA"/>
    <property type="match status" value="1"/>
</dbReference>
<dbReference type="GO" id="GO:0033539">
    <property type="term" value="P:fatty acid beta-oxidation using acyl-CoA dehydrogenase"/>
    <property type="evidence" value="ECO:0007669"/>
    <property type="project" value="TreeGrafter"/>
</dbReference>
<dbReference type="AlphaFoldDB" id="A0A494ZBD3"/>
<evidence type="ECO:0000256" key="1">
    <source>
        <dbReference type="ARBA" id="ARBA00005817"/>
    </source>
</evidence>
<reference evidence="8 9" key="1">
    <citation type="journal article" date="2016" name="Antonie Van Leeuwenhoek">
        <title>Lysinibacillus endophyticus sp. nov., an indole-3-acetic acid producing endophytic bacterium isolated from corn root (Zea mays cv. Xinken-5).</title>
        <authorList>
            <person name="Yu J."/>
            <person name="Guan X."/>
            <person name="Liu C."/>
            <person name="Xiang W."/>
            <person name="Yu Z."/>
            <person name="Liu X."/>
            <person name="Wang G."/>
        </authorList>
    </citation>
    <scope>NUCLEOTIDE SEQUENCE [LARGE SCALE GENOMIC DNA]</scope>
    <source>
        <strain evidence="8 9">DSM 100506</strain>
    </source>
</reference>
<gene>
    <name evidence="8" type="ORF">D8M03_00770</name>
</gene>
<dbReference type="InterPro" id="IPR029035">
    <property type="entry name" value="DHS-like_NAD/FAD-binding_dom"/>
</dbReference>
<feature type="binding site" evidence="6">
    <location>
        <begin position="250"/>
        <end position="254"/>
    </location>
    <ligand>
        <name>FAD</name>
        <dbReference type="ChEBI" id="CHEBI:57692"/>
    </ligand>
</feature>
<keyword evidence="9" id="KW-1185">Reference proteome</keyword>
<dbReference type="Pfam" id="PF00766">
    <property type="entry name" value="ETF_alpha"/>
    <property type="match status" value="1"/>
</dbReference>
<sequence>MAKKVLVLGEVREGALRNVSFEAIAAAQKIADGGEVVGALIGDQVSQLAGSLIEYGADRVVVVQHPHLKSYTSDGFSQALLAIKDEVKPDAIVLGHTSLGKDLSPKIASRLQSGLISDVTEIEGTGDDALFIRPIYSGKAFEKVKIKDGIVFVTIRPNNIAPIEQDTNRAGEVVELSVDIQNLRTIIKEVVRKASTGVDLSEAKVIVSGGRGVKSADGFEPLKELANILGGAVGASRGACDAGYCDYSLQIGQTGKVVTPDLYIAAGISGAIQHLAGMSNSKVIVAINKDPEANIFKVADYGIVGDLFEVIPLLIEEFKALKVNS</sequence>
<dbReference type="CDD" id="cd01715">
    <property type="entry name" value="ETF_alpha"/>
    <property type="match status" value="1"/>
</dbReference>
<evidence type="ECO:0000256" key="2">
    <source>
        <dbReference type="ARBA" id="ARBA00022448"/>
    </source>
</evidence>
<dbReference type="InterPro" id="IPR014731">
    <property type="entry name" value="ETF_asu_C"/>
</dbReference>